<sequence>MLFPPGRMALPWALLLLLLDCQLLVTPVSYRQEKWEQNDQNEMFQYFPPTLEFAVYKFNLLSKDKNAYRVLNVLSAKQEKVDSPVVFSMRVTLGRTKCRKFEENIDNCPFHEVPGLVNTIVCYFVVSTHPWKTDFGLLKSSCSG</sequence>
<comment type="similarity">
    <text evidence="2">Belongs to the cystatin family.</text>
</comment>
<protein>
    <recommendedName>
        <fullName evidence="9">Cystatin domain-containing protein</fullName>
    </recommendedName>
</protein>
<dbReference type="AlphaFoldDB" id="A0A8D2CX21"/>
<dbReference type="SMART" id="SM00043">
    <property type="entry name" value="CY"/>
    <property type="match status" value="1"/>
</dbReference>
<keyword evidence="11" id="KW-1185">Reference proteome</keyword>
<dbReference type="GeneTree" id="ENSGT00940000161877"/>
<feature type="domain" description="Cystatin" evidence="9">
    <location>
        <begin position="30"/>
        <end position="143"/>
    </location>
</feature>
<accession>A0A8D2CX21</accession>
<keyword evidence="3" id="KW-0964">Secreted</keyword>
<feature type="signal peptide" evidence="8">
    <location>
        <begin position="1"/>
        <end position="30"/>
    </location>
</feature>
<name>A0A8D2CX21_SCIVU</name>
<evidence type="ECO:0000313" key="10">
    <source>
        <dbReference type="Ensembl" id="ENSSVLP00005016001.1"/>
    </source>
</evidence>
<dbReference type="PANTHER" id="PTHR46945:SF1">
    <property type="entry name" value="CYSTATIN-9-LIKE"/>
    <property type="match status" value="1"/>
</dbReference>
<keyword evidence="5" id="KW-0789">Thiol protease inhibitor</keyword>
<dbReference type="Gene3D" id="3.10.450.10">
    <property type="match status" value="1"/>
</dbReference>
<dbReference type="Proteomes" id="UP000694564">
    <property type="component" value="Chromosome 2"/>
</dbReference>
<dbReference type="InterPro" id="IPR046350">
    <property type="entry name" value="Cystatin_sf"/>
</dbReference>
<reference evidence="10" key="2">
    <citation type="submission" date="2025-09" db="UniProtKB">
        <authorList>
            <consortium name="Ensembl"/>
        </authorList>
    </citation>
    <scope>IDENTIFICATION</scope>
</reference>
<evidence type="ECO:0000313" key="11">
    <source>
        <dbReference type="Proteomes" id="UP000694564"/>
    </source>
</evidence>
<dbReference type="OrthoDB" id="9626110at2759"/>
<dbReference type="InterPro" id="IPR043250">
    <property type="entry name" value="CST9-like"/>
</dbReference>
<keyword evidence="7" id="KW-1015">Disulfide bond</keyword>
<dbReference type="Pfam" id="PF00031">
    <property type="entry name" value="Cystatin"/>
    <property type="match status" value="1"/>
</dbReference>
<dbReference type="GO" id="GO:0004869">
    <property type="term" value="F:cysteine-type endopeptidase inhibitor activity"/>
    <property type="evidence" value="ECO:0007669"/>
    <property type="project" value="UniProtKB-KW"/>
</dbReference>
<evidence type="ECO:0000256" key="3">
    <source>
        <dbReference type="ARBA" id="ARBA00022525"/>
    </source>
</evidence>
<evidence type="ECO:0000256" key="5">
    <source>
        <dbReference type="ARBA" id="ARBA00022704"/>
    </source>
</evidence>
<dbReference type="SUPFAM" id="SSF54403">
    <property type="entry name" value="Cystatin/monellin"/>
    <property type="match status" value="1"/>
</dbReference>
<evidence type="ECO:0000256" key="6">
    <source>
        <dbReference type="ARBA" id="ARBA00022729"/>
    </source>
</evidence>
<organism evidence="10 11">
    <name type="scientific">Sciurus vulgaris</name>
    <name type="common">Eurasian red squirrel</name>
    <dbReference type="NCBI Taxonomy" id="55149"/>
    <lineage>
        <taxon>Eukaryota</taxon>
        <taxon>Metazoa</taxon>
        <taxon>Chordata</taxon>
        <taxon>Craniata</taxon>
        <taxon>Vertebrata</taxon>
        <taxon>Euteleostomi</taxon>
        <taxon>Mammalia</taxon>
        <taxon>Eutheria</taxon>
        <taxon>Euarchontoglires</taxon>
        <taxon>Glires</taxon>
        <taxon>Rodentia</taxon>
        <taxon>Sciuromorpha</taxon>
        <taxon>Sciuridae</taxon>
        <taxon>Sciurinae</taxon>
        <taxon>Sciurini</taxon>
        <taxon>Sciurus</taxon>
    </lineage>
</organism>
<dbReference type="Ensembl" id="ENSSVLT00005017783.1">
    <property type="protein sequence ID" value="ENSSVLP00005016001.1"/>
    <property type="gene ID" value="ENSSVLG00005012823.1"/>
</dbReference>
<evidence type="ECO:0000256" key="2">
    <source>
        <dbReference type="ARBA" id="ARBA00009403"/>
    </source>
</evidence>
<comment type="subcellular location">
    <subcellularLocation>
        <location evidence="1">Secreted</location>
    </subcellularLocation>
</comment>
<dbReference type="GO" id="GO:0005615">
    <property type="term" value="C:extracellular space"/>
    <property type="evidence" value="ECO:0007669"/>
    <property type="project" value="TreeGrafter"/>
</dbReference>
<keyword evidence="4" id="KW-0646">Protease inhibitor</keyword>
<dbReference type="GO" id="GO:0019730">
    <property type="term" value="P:antimicrobial humoral response"/>
    <property type="evidence" value="ECO:0007669"/>
    <property type="project" value="TreeGrafter"/>
</dbReference>
<evidence type="ECO:0000256" key="1">
    <source>
        <dbReference type="ARBA" id="ARBA00004613"/>
    </source>
</evidence>
<evidence type="ECO:0000256" key="4">
    <source>
        <dbReference type="ARBA" id="ARBA00022690"/>
    </source>
</evidence>
<feature type="chain" id="PRO_5034470780" description="Cystatin domain-containing protein" evidence="8">
    <location>
        <begin position="31"/>
        <end position="144"/>
    </location>
</feature>
<evidence type="ECO:0000256" key="7">
    <source>
        <dbReference type="ARBA" id="ARBA00023157"/>
    </source>
</evidence>
<dbReference type="FunFam" id="3.10.450.10:FF:000004">
    <property type="entry name" value="Cystatin C"/>
    <property type="match status" value="1"/>
</dbReference>
<dbReference type="InterPro" id="IPR000010">
    <property type="entry name" value="Cystatin_dom"/>
</dbReference>
<evidence type="ECO:0000256" key="8">
    <source>
        <dbReference type="SAM" id="SignalP"/>
    </source>
</evidence>
<reference evidence="10" key="1">
    <citation type="submission" date="2025-08" db="UniProtKB">
        <authorList>
            <consortium name="Ensembl"/>
        </authorList>
    </citation>
    <scope>IDENTIFICATION</scope>
</reference>
<proteinExistence type="inferred from homology"/>
<evidence type="ECO:0000259" key="9">
    <source>
        <dbReference type="SMART" id="SM00043"/>
    </source>
</evidence>
<dbReference type="CDD" id="cd00042">
    <property type="entry name" value="CY"/>
    <property type="match status" value="1"/>
</dbReference>
<keyword evidence="6 8" id="KW-0732">Signal</keyword>
<dbReference type="PANTHER" id="PTHR46945">
    <property type="entry name" value="CYSTATIN-9-LIKE"/>
    <property type="match status" value="1"/>
</dbReference>